<dbReference type="AlphaFoldDB" id="A0A8S3T869"/>
<organism evidence="2 3">
    <name type="scientific">Mytilus edulis</name>
    <name type="common">Blue mussel</name>
    <dbReference type="NCBI Taxonomy" id="6550"/>
    <lineage>
        <taxon>Eukaryota</taxon>
        <taxon>Metazoa</taxon>
        <taxon>Spiralia</taxon>
        <taxon>Lophotrochozoa</taxon>
        <taxon>Mollusca</taxon>
        <taxon>Bivalvia</taxon>
        <taxon>Autobranchia</taxon>
        <taxon>Pteriomorphia</taxon>
        <taxon>Mytilida</taxon>
        <taxon>Mytiloidea</taxon>
        <taxon>Mytilidae</taxon>
        <taxon>Mytilinae</taxon>
        <taxon>Mytilus</taxon>
    </lineage>
</organism>
<keyword evidence="3" id="KW-1185">Reference proteome</keyword>
<evidence type="ECO:0000259" key="1">
    <source>
        <dbReference type="PROSITE" id="PS50106"/>
    </source>
</evidence>
<dbReference type="PROSITE" id="PS50106">
    <property type="entry name" value="PDZ"/>
    <property type="match status" value="1"/>
</dbReference>
<dbReference type="Gene3D" id="2.30.42.10">
    <property type="match status" value="1"/>
</dbReference>
<feature type="domain" description="PDZ" evidence="1">
    <location>
        <begin position="56"/>
        <end position="130"/>
    </location>
</feature>
<dbReference type="SUPFAM" id="SSF50156">
    <property type="entry name" value="PDZ domain-like"/>
    <property type="match status" value="1"/>
</dbReference>
<comment type="caution">
    <text evidence="2">The sequence shown here is derived from an EMBL/GenBank/DDBJ whole genome shotgun (WGS) entry which is preliminary data.</text>
</comment>
<dbReference type="PANTHER" id="PTHR10316">
    <property type="entry name" value="MEMBRANE ASSOCIATED GUANYLATE KINASE-RELATED"/>
    <property type="match status" value="1"/>
</dbReference>
<name>A0A8S3T869_MYTED</name>
<dbReference type="GO" id="GO:0005737">
    <property type="term" value="C:cytoplasm"/>
    <property type="evidence" value="ECO:0007669"/>
    <property type="project" value="TreeGrafter"/>
</dbReference>
<dbReference type="InterPro" id="IPR001478">
    <property type="entry name" value="PDZ"/>
</dbReference>
<accession>A0A8S3T869</accession>
<sequence>MPQKDQRMHSSKPKVTQDLKPEENAFKCDTISKLTPSIGLRHKNSELNKYVAENFIVTLIKKDDGFGFGFDGGVTGQLEIKVTSLVPGGIADLSGQIRIGDCIATVDGHNVIGESHFSVFEYLQRESNKVVTFCIKRIIHNDKLSATCSRLHNLDLYQGSKEIMDKKQPSNYHNKKQQVDEKNDKYLDRRQTHQEQNNFITVKIRVLIFEVE</sequence>
<dbReference type="Proteomes" id="UP000683360">
    <property type="component" value="Unassembled WGS sequence"/>
</dbReference>
<dbReference type="GO" id="GO:0007165">
    <property type="term" value="P:signal transduction"/>
    <property type="evidence" value="ECO:0007669"/>
    <property type="project" value="TreeGrafter"/>
</dbReference>
<dbReference type="PANTHER" id="PTHR10316:SF40">
    <property type="entry name" value="LD27118P"/>
    <property type="match status" value="1"/>
</dbReference>
<dbReference type="EMBL" id="CAJPWZ010002038">
    <property type="protein sequence ID" value="CAG2229838.1"/>
    <property type="molecule type" value="Genomic_DNA"/>
</dbReference>
<protein>
    <recommendedName>
        <fullName evidence="1">PDZ domain-containing protein</fullName>
    </recommendedName>
</protein>
<evidence type="ECO:0000313" key="3">
    <source>
        <dbReference type="Proteomes" id="UP000683360"/>
    </source>
</evidence>
<dbReference type="SMART" id="SM00228">
    <property type="entry name" value="PDZ"/>
    <property type="match status" value="1"/>
</dbReference>
<proteinExistence type="predicted"/>
<dbReference type="Pfam" id="PF00595">
    <property type="entry name" value="PDZ"/>
    <property type="match status" value="1"/>
</dbReference>
<evidence type="ECO:0000313" key="2">
    <source>
        <dbReference type="EMBL" id="CAG2229838.1"/>
    </source>
</evidence>
<reference evidence="2" key="1">
    <citation type="submission" date="2021-03" db="EMBL/GenBank/DDBJ databases">
        <authorList>
            <person name="Bekaert M."/>
        </authorList>
    </citation>
    <scope>NUCLEOTIDE SEQUENCE</scope>
</reference>
<dbReference type="InterPro" id="IPR036034">
    <property type="entry name" value="PDZ_sf"/>
</dbReference>
<gene>
    <name evidence="2" type="ORF">MEDL_42748</name>
</gene>